<gene>
    <name evidence="1" type="ORF">MM171A02020_0005</name>
</gene>
<protein>
    <submittedName>
        <fullName evidence="1">Uncharacterized protein</fullName>
    </submittedName>
</protein>
<proteinExistence type="predicted"/>
<dbReference type="AlphaFoldDB" id="A0A6M3LU08"/>
<name>A0A6M3LU08_9ZZZZ</name>
<organism evidence="1">
    <name type="scientific">viral metagenome</name>
    <dbReference type="NCBI Taxonomy" id="1070528"/>
    <lineage>
        <taxon>unclassified sequences</taxon>
        <taxon>metagenomes</taxon>
        <taxon>organismal metagenomes</taxon>
    </lineage>
</organism>
<sequence length="124" mass="14203">MGLHSSTYISDGIDAKIHECREMNIEPTGIVMGADTFLRFWHEQQQLLMPYEPEEMPPKIASYHGLPISIVARSPLLELAFDSWPPARTLAMRYWAEQFGKLEVDDCVGPITFRDMECWGKEGE</sequence>
<accession>A0A6M3LU08</accession>
<dbReference type="EMBL" id="MT143568">
    <property type="protein sequence ID" value="QJA98283.1"/>
    <property type="molecule type" value="Genomic_DNA"/>
</dbReference>
<evidence type="ECO:0000313" key="1">
    <source>
        <dbReference type="EMBL" id="QJA98283.1"/>
    </source>
</evidence>
<reference evidence="1" key="1">
    <citation type="submission" date="2020-03" db="EMBL/GenBank/DDBJ databases">
        <title>The deep terrestrial virosphere.</title>
        <authorList>
            <person name="Holmfeldt K."/>
            <person name="Nilsson E."/>
            <person name="Simone D."/>
            <person name="Lopez-Fernandez M."/>
            <person name="Wu X."/>
            <person name="de Brujin I."/>
            <person name="Lundin D."/>
            <person name="Andersson A."/>
            <person name="Bertilsson S."/>
            <person name="Dopson M."/>
        </authorList>
    </citation>
    <scope>NUCLEOTIDE SEQUENCE</scope>
    <source>
        <strain evidence="1">MM171A02020</strain>
    </source>
</reference>